<accession>A0AAD4Q1V8</accession>
<organism evidence="4 5">
    <name type="scientific">Talaromyces proteolyticus</name>
    <dbReference type="NCBI Taxonomy" id="1131652"/>
    <lineage>
        <taxon>Eukaryota</taxon>
        <taxon>Fungi</taxon>
        <taxon>Dikarya</taxon>
        <taxon>Ascomycota</taxon>
        <taxon>Pezizomycotina</taxon>
        <taxon>Eurotiomycetes</taxon>
        <taxon>Eurotiomycetidae</taxon>
        <taxon>Eurotiales</taxon>
        <taxon>Trichocomaceae</taxon>
        <taxon>Talaromyces</taxon>
        <taxon>Talaromyces sect. Bacilispori</taxon>
    </lineage>
</organism>
<dbReference type="SUPFAM" id="SSF50129">
    <property type="entry name" value="GroES-like"/>
    <property type="match status" value="1"/>
</dbReference>
<dbReference type="PANTHER" id="PTHR45348:SF5">
    <property type="entry name" value="OXIDOREDUCTASE, PUTATIVE (AFU_ORTHOLOGUE AFUA_8G01420)-RELATED"/>
    <property type="match status" value="1"/>
</dbReference>
<protein>
    <submittedName>
        <fullName evidence="4">Chaperonin 10-like protein</fullName>
    </submittedName>
</protein>
<dbReference type="Proteomes" id="UP001201262">
    <property type="component" value="Unassembled WGS sequence"/>
</dbReference>
<dbReference type="CDD" id="cd08249">
    <property type="entry name" value="enoyl_reductase_like"/>
    <property type="match status" value="1"/>
</dbReference>
<dbReference type="InterPro" id="IPR036291">
    <property type="entry name" value="NAD(P)-bd_dom_sf"/>
</dbReference>
<evidence type="ECO:0000256" key="1">
    <source>
        <dbReference type="ARBA" id="ARBA00008072"/>
    </source>
</evidence>
<dbReference type="SMART" id="SM00829">
    <property type="entry name" value="PKS_ER"/>
    <property type="match status" value="1"/>
</dbReference>
<name>A0AAD4Q1V8_9EURO</name>
<dbReference type="InterPro" id="IPR047122">
    <property type="entry name" value="Trans-enoyl_RdTase-like"/>
</dbReference>
<evidence type="ECO:0000256" key="2">
    <source>
        <dbReference type="ARBA" id="ARBA00023002"/>
    </source>
</evidence>
<feature type="domain" description="Enoyl reductase (ER)" evidence="3">
    <location>
        <begin position="9"/>
        <end position="336"/>
    </location>
</feature>
<comment type="caution">
    <text evidence="4">The sequence shown here is derived from an EMBL/GenBank/DDBJ whole genome shotgun (WGS) entry which is preliminary data.</text>
</comment>
<evidence type="ECO:0000313" key="4">
    <source>
        <dbReference type="EMBL" id="KAH8699104.1"/>
    </source>
</evidence>
<dbReference type="EMBL" id="JAJTJA010000005">
    <property type="protein sequence ID" value="KAH8699104.1"/>
    <property type="molecule type" value="Genomic_DNA"/>
</dbReference>
<keyword evidence="2" id="KW-0560">Oxidoreductase</keyword>
<dbReference type="InterPro" id="IPR020843">
    <property type="entry name" value="ER"/>
</dbReference>
<dbReference type="PANTHER" id="PTHR45348">
    <property type="entry name" value="HYPOTHETICAL OXIDOREDUCTASE (EUROFUNG)"/>
    <property type="match status" value="1"/>
</dbReference>
<evidence type="ECO:0000313" key="5">
    <source>
        <dbReference type="Proteomes" id="UP001201262"/>
    </source>
</evidence>
<dbReference type="AlphaFoldDB" id="A0AAD4Q1V8"/>
<dbReference type="Gene3D" id="3.90.180.10">
    <property type="entry name" value="Medium-chain alcohol dehydrogenases, catalytic domain"/>
    <property type="match status" value="1"/>
</dbReference>
<evidence type="ECO:0000259" key="3">
    <source>
        <dbReference type="SMART" id="SM00829"/>
    </source>
</evidence>
<proteinExistence type="inferred from homology"/>
<dbReference type="GO" id="GO:0016651">
    <property type="term" value="F:oxidoreductase activity, acting on NAD(P)H"/>
    <property type="evidence" value="ECO:0007669"/>
    <property type="project" value="InterPro"/>
</dbReference>
<dbReference type="InterPro" id="IPR011032">
    <property type="entry name" value="GroES-like_sf"/>
</dbReference>
<dbReference type="RefSeq" id="XP_046073568.1">
    <property type="nucleotide sequence ID" value="XM_046215981.1"/>
</dbReference>
<dbReference type="Gene3D" id="3.40.50.720">
    <property type="entry name" value="NAD(P)-binding Rossmann-like Domain"/>
    <property type="match status" value="1"/>
</dbReference>
<dbReference type="GeneID" id="70246268"/>
<reference evidence="4" key="1">
    <citation type="submission" date="2021-12" db="EMBL/GenBank/DDBJ databases">
        <title>Convergent genome expansion in fungi linked to evolution of root-endophyte symbiosis.</title>
        <authorList>
            <consortium name="DOE Joint Genome Institute"/>
            <person name="Ke Y.-H."/>
            <person name="Bonito G."/>
            <person name="Liao H.-L."/>
            <person name="Looney B."/>
            <person name="Rojas-Flechas A."/>
            <person name="Nash J."/>
            <person name="Hameed K."/>
            <person name="Schadt C."/>
            <person name="Martin F."/>
            <person name="Crous P.W."/>
            <person name="Miettinen O."/>
            <person name="Magnuson J.K."/>
            <person name="Labbe J."/>
            <person name="Jacobson D."/>
            <person name="Doktycz M.J."/>
            <person name="Veneault-Fourrey C."/>
            <person name="Kuo A."/>
            <person name="Mondo S."/>
            <person name="Calhoun S."/>
            <person name="Riley R."/>
            <person name="Ohm R."/>
            <person name="LaButti K."/>
            <person name="Andreopoulos B."/>
            <person name="Pangilinan J."/>
            <person name="Nolan M."/>
            <person name="Tritt A."/>
            <person name="Clum A."/>
            <person name="Lipzen A."/>
            <person name="Daum C."/>
            <person name="Barry K."/>
            <person name="Grigoriev I.V."/>
            <person name="Vilgalys R."/>
        </authorList>
    </citation>
    <scope>NUCLEOTIDE SEQUENCE</scope>
    <source>
        <strain evidence="4">PMI_201</strain>
    </source>
</reference>
<keyword evidence="5" id="KW-1185">Reference proteome</keyword>
<dbReference type="Pfam" id="PF08240">
    <property type="entry name" value="ADH_N"/>
    <property type="match status" value="1"/>
</dbReference>
<dbReference type="SUPFAM" id="SSF51735">
    <property type="entry name" value="NAD(P)-binding Rossmann-fold domains"/>
    <property type="match status" value="1"/>
</dbReference>
<gene>
    <name evidence="4" type="ORF">BGW36DRAFT_377290</name>
</gene>
<comment type="similarity">
    <text evidence="1">Belongs to the zinc-containing alcohol dehydrogenase family.</text>
</comment>
<sequence>MLEVIIHPGPRTELIESPIPIPNHDQVVIRVVVSGSNPKDWKRPEWLDVHINQGDDIAGFVHQVGKNVTEFKPGDRVAAFHEIMGPGGSYAEYALAWASTTFHIPQKTSFEEAATIPLAAMTAALGVFSRLELPDPWVPSRQETPVLIYGGATAVGAFALKFAIKANIHPLIAVAGGGATYVESLIDRSKGDTIIDYRKGADALVEEIQSILHKHKVNKLTHAFDAVCDHGSMKNILRLVDPDRAKVACVLPLADDQLPSPMPPNITLLQTNVRSVHGQPGALPGDTDFGFIYFRYFSKGLTEGWFSGHPHQVRENGLEGVESALRDLKEGKASAVKYVFRIEDTPALKKTSI</sequence>
<dbReference type="InterPro" id="IPR013154">
    <property type="entry name" value="ADH-like_N"/>
</dbReference>